<dbReference type="GO" id="GO:0005506">
    <property type="term" value="F:iron ion binding"/>
    <property type="evidence" value="ECO:0007669"/>
    <property type="project" value="InterPro"/>
</dbReference>
<dbReference type="Proteomes" id="UP000799118">
    <property type="component" value="Unassembled WGS sequence"/>
</dbReference>
<name>A0A6A4GJI0_9AGAR</name>
<evidence type="ECO:0000313" key="2">
    <source>
        <dbReference type="Proteomes" id="UP000799118"/>
    </source>
</evidence>
<dbReference type="SUPFAM" id="SSF48264">
    <property type="entry name" value="Cytochrome P450"/>
    <property type="match status" value="1"/>
</dbReference>
<reference evidence="1" key="1">
    <citation type="journal article" date="2019" name="Environ. Microbiol.">
        <title>Fungal ecological strategies reflected in gene transcription - a case study of two litter decomposers.</title>
        <authorList>
            <person name="Barbi F."/>
            <person name="Kohler A."/>
            <person name="Barry K."/>
            <person name="Baskaran P."/>
            <person name="Daum C."/>
            <person name="Fauchery L."/>
            <person name="Ihrmark K."/>
            <person name="Kuo A."/>
            <person name="LaButti K."/>
            <person name="Lipzen A."/>
            <person name="Morin E."/>
            <person name="Grigoriev I.V."/>
            <person name="Henrissat B."/>
            <person name="Lindahl B."/>
            <person name="Martin F."/>
        </authorList>
    </citation>
    <scope>NUCLEOTIDE SEQUENCE</scope>
    <source>
        <strain evidence="1">JB14</strain>
    </source>
</reference>
<accession>A0A6A4GJI0</accession>
<dbReference type="OrthoDB" id="3070403at2759"/>
<dbReference type="AlphaFoldDB" id="A0A6A4GJI0"/>
<dbReference type="GO" id="GO:0004497">
    <property type="term" value="F:monooxygenase activity"/>
    <property type="evidence" value="ECO:0007669"/>
    <property type="project" value="InterPro"/>
</dbReference>
<dbReference type="GO" id="GO:0016705">
    <property type="term" value="F:oxidoreductase activity, acting on paired donors, with incorporation or reduction of molecular oxygen"/>
    <property type="evidence" value="ECO:0007669"/>
    <property type="project" value="InterPro"/>
</dbReference>
<evidence type="ECO:0000313" key="1">
    <source>
        <dbReference type="EMBL" id="KAE9385839.1"/>
    </source>
</evidence>
<sequence length="228" mass="25879">MESPTTPALKKLPEKTQLKLLYICTYLKHLPKSLPKPQKGEIPKYPFGTFRIDRDLLDHTGDHVGAINETFKCIFGWQTRTTGDGFAQGYVSVNVNILLLTMLMMAYSDAYVDLHNEEDYPEPELFNPSRFLDAEGKLNPTLKILRLQHSGLEGMLAPANTLQSHRYGLRLHPFWLATQSSQSSTRMGNQSSRKGSGIRGQRYSATHFRLNAASSRVRKTWKLGLNWP</sequence>
<protein>
    <submittedName>
        <fullName evidence="1">Uncharacterized protein</fullName>
    </submittedName>
</protein>
<dbReference type="EMBL" id="ML769940">
    <property type="protein sequence ID" value="KAE9385839.1"/>
    <property type="molecule type" value="Genomic_DNA"/>
</dbReference>
<keyword evidence="2" id="KW-1185">Reference proteome</keyword>
<proteinExistence type="predicted"/>
<dbReference type="GO" id="GO:0020037">
    <property type="term" value="F:heme binding"/>
    <property type="evidence" value="ECO:0007669"/>
    <property type="project" value="InterPro"/>
</dbReference>
<gene>
    <name evidence="1" type="ORF">BT96DRAFT_949556</name>
</gene>
<organism evidence="1 2">
    <name type="scientific">Gymnopus androsaceus JB14</name>
    <dbReference type="NCBI Taxonomy" id="1447944"/>
    <lineage>
        <taxon>Eukaryota</taxon>
        <taxon>Fungi</taxon>
        <taxon>Dikarya</taxon>
        <taxon>Basidiomycota</taxon>
        <taxon>Agaricomycotina</taxon>
        <taxon>Agaricomycetes</taxon>
        <taxon>Agaricomycetidae</taxon>
        <taxon>Agaricales</taxon>
        <taxon>Marasmiineae</taxon>
        <taxon>Omphalotaceae</taxon>
        <taxon>Gymnopus</taxon>
    </lineage>
</organism>
<dbReference type="InterPro" id="IPR036396">
    <property type="entry name" value="Cyt_P450_sf"/>
</dbReference>